<comment type="caution">
    <text evidence="1">The sequence shown here is derived from an EMBL/GenBank/DDBJ whole genome shotgun (WGS) entry which is preliminary data.</text>
</comment>
<protein>
    <submittedName>
        <fullName evidence="1">Uncharacterized protein</fullName>
    </submittedName>
</protein>
<reference evidence="1 2" key="1">
    <citation type="submission" date="2018-09" db="EMBL/GenBank/DDBJ databases">
        <title>Bacillus saliacetes sp. nov., isolated from Thai shrimp paste (Ka-pi).</title>
        <authorList>
            <person name="Daroonpunt R."/>
            <person name="Tanasupawat S."/>
            <person name="Yiamsombut S."/>
        </authorList>
    </citation>
    <scope>NUCLEOTIDE SEQUENCE [LARGE SCALE GENOMIC DNA]</scope>
    <source>
        <strain evidence="1 2">SKP7-4</strain>
    </source>
</reference>
<dbReference type="AlphaFoldDB" id="A0A3A1QYL3"/>
<gene>
    <name evidence="1" type="ORF">D3H55_16410</name>
</gene>
<dbReference type="EMBL" id="QXIR01000025">
    <property type="protein sequence ID" value="RIW30712.1"/>
    <property type="molecule type" value="Genomic_DNA"/>
</dbReference>
<organism evidence="1 2">
    <name type="scientific">Bacillus salacetis</name>
    <dbReference type="NCBI Taxonomy" id="2315464"/>
    <lineage>
        <taxon>Bacteria</taxon>
        <taxon>Bacillati</taxon>
        <taxon>Bacillota</taxon>
        <taxon>Bacilli</taxon>
        <taxon>Bacillales</taxon>
        <taxon>Bacillaceae</taxon>
        <taxon>Bacillus</taxon>
    </lineage>
</organism>
<evidence type="ECO:0000313" key="2">
    <source>
        <dbReference type="Proteomes" id="UP000265801"/>
    </source>
</evidence>
<accession>A0A3A1QYL3</accession>
<name>A0A3A1QYL3_9BACI</name>
<dbReference type="Proteomes" id="UP000265801">
    <property type="component" value="Unassembled WGS sequence"/>
</dbReference>
<proteinExistence type="predicted"/>
<sequence length="60" mass="6877">MVPAILLYKRHLQSHKVSLPQGGLFSLSSGCGMVYFHPKSVILDREASVYSRYNDYFLKK</sequence>
<evidence type="ECO:0000313" key="1">
    <source>
        <dbReference type="EMBL" id="RIW30712.1"/>
    </source>
</evidence>
<keyword evidence="2" id="KW-1185">Reference proteome</keyword>